<dbReference type="AlphaFoldDB" id="A0A6G6WJU1"/>
<keyword evidence="1" id="KW-0472">Membrane</keyword>
<sequence length="179" mass="18205">MTTTATTSTAGESVLTTTLATGTARGPVLVVAAVVAGLQAGTFFTWSTGVMPGLARVDDRTFIDAMQNMNVAIVNPLFIATFLGAPFLAAAAAVVTHGSARRWAVAATALTVATLVVSFAGNIPLNDALEAAGSVDKIKDLAAVRADFESLWVKLNVVRCLTSAGALGALAVATLRSRA</sequence>
<dbReference type="EMBL" id="CP049257">
    <property type="protein sequence ID" value="QIG45482.1"/>
    <property type="molecule type" value="Genomic_DNA"/>
</dbReference>
<dbReference type="KEGG" id="nano:G5V58_24490"/>
<keyword evidence="1" id="KW-0812">Transmembrane</keyword>
<gene>
    <name evidence="2" type="ORF">G5V58_24490</name>
</gene>
<evidence type="ECO:0000313" key="2">
    <source>
        <dbReference type="EMBL" id="QIG45482.1"/>
    </source>
</evidence>
<feature type="transmembrane region" description="Helical" evidence="1">
    <location>
        <begin position="71"/>
        <end position="96"/>
    </location>
</feature>
<evidence type="ECO:0000256" key="1">
    <source>
        <dbReference type="SAM" id="Phobius"/>
    </source>
</evidence>
<dbReference type="InterPro" id="IPR013901">
    <property type="entry name" value="Anthrone_oxy"/>
</dbReference>
<keyword evidence="3" id="KW-1185">Reference proteome</keyword>
<reference evidence="2 3" key="1">
    <citation type="submission" date="2020-02" db="EMBL/GenBank/DDBJ databases">
        <title>Full genome sequence of Nocardioides sp. R-3366.</title>
        <authorList>
            <person name="Im W.-T."/>
        </authorList>
    </citation>
    <scope>NUCLEOTIDE SEQUENCE [LARGE SCALE GENOMIC DNA]</scope>
    <source>
        <strain evidence="2 3">R-3366</strain>
    </source>
</reference>
<organism evidence="2 3">
    <name type="scientific">Nocardioides anomalus</name>
    <dbReference type="NCBI Taxonomy" id="2712223"/>
    <lineage>
        <taxon>Bacteria</taxon>
        <taxon>Bacillati</taxon>
        <taxon>Actinomycetota</taxon>
        <taxon>Actinomycetes</taxon>
        <taxon>Propionibacteriales</taxon>
        <taxon>Nocardioidaceae</taxon>
        <taxon>Nocardioides</taxon>
    </lineage>
</organism>
<evidence type="ECO:0000313" key="3">
    <source>
        <dbReference type="Proteomes" id="UP000502996"/>
    </source>
</evidence>
<protein>
    <submittedName>
        <fullName evidence="2">DUF1772 domain-containing protein</fullName>
    </submittedName>
</protein>
<name>A0A6G6WJU1_9ACTN</name>
<accession>A0A6G6WJU1</accession>
<feature type="transmembrane region" description="Helical" evidence="1">
    <location>
        <begin position="28"/>
        <end position="51"/>
    </location>
</feature>
<dbReference type="Proteomes" id="UP000502996">
    <property type="component" value="Chromosome"/>
</dbReference>
<proteinExistence type="predicted"/>
<feature type="transmembrane region" description="Helical" evidence="1">
    <location>
        <begin position="103"/>
        <end position="123"/>
    </location>
</feature>
<keyword evidence="1" id="KW-1133">Transmembrane helix</keyword>
<dbReference type="RefSeq" id="WP_165238103.1">
    <property type="nucleotide sequence ID" value="NZ_CP049257.1"/>
</dbReference>
<dbReference type="Pfam" id="PF08592">
    <property type="entry name" value="Anthrone_oxy"/>
    <property type="match status" value="1"/>
</dbReference>